<dbReference type="InterPro" id="IPR051083">
    <property type="entry name" value="GrpII_Intron_Splice-Mob/Def"/>
</dbReference>
<proteinExistence type="inferred from homology"/>
<organism evidence="2">
    <name type="scientific">Salmonella enterica subsp. enterica serovar Java</name>
    <dbReference type="NCBI Taxonomy" id="224729"/>
    <lineage>
        <taxon>Bacteria</taxon>
        <taxon>Pseudomonadati</taxon>
        <taxon>Pseudomonadota</taxon>
        <taxon>Gammaproteobacteria</taxon>
        <taxon>Enterobacterales</taxon>
        <taxon>Enterobacteriaceae</taxon>
        <taxon>Salmonella</taxon>
    </lineage>
</organism>
<protein>
    <submittedName>
        <fullName evidence="2">Group II intron reverse transcriptase/maturase</fullName>
        <ecNumber evidence="2">2.7.7.49</ecNumber>
    </submittedName>
</protein>
<dbReference type="PANTHER" id="PTHR34047">
    <property type="entry name" value="NUCLEAR INTRON MATURASE 1, MITOCHONDRIAL-RELATED"/>
    <property type="match status" value="1"/>
</dbReference>
<dbReference type="EMBL" id="AAHPHN010000029">
    <property type="protein sequence ID" value="EBY8643214.1"/>
    <property type="molecule type" value="Genomic_DNA"/>
</dbReference>
<accession>A0A5X0Z9R4</accession>
<dbReference type="GO" id="GO:0003964">
    <property type="term" value="F:RNA-directed DNA polymerase activity"/>
    <property type="evidence" value="ECO:0007669"/>
    <property type="project" value="UniProtKB-KW"/>
</dbReference>
<dbReference type="InterPro" id="IPR030931">
    <property type="entry name" value="Group_II_RT_mat"/>
</dbReference>
<keyword evidence="2" id="KW-0548">Nucleotidyltransferase</keyword>
<dbReference type="EC" id="2.7.7.49" evidence="2"/>
<dbReference type="PANTHER" id="PTHR34047:SF8">
    <property type="entry name" value="PROTEIN YKFC"/>
    <property type="match status" value="1"/>
</dbReference>
<gene>
    <name evidence="2" type="primary">ltrA</name>
    <name evidence="2" type="ORF">D6S17_16895</name>
</gene>
<dbReference type="InterPro" id="IPR043502">
    <property type="entry name" value="DNA/RNA_pol_sf"/>
</dbReference>
<dbReference type="InterPro" id="IPR000477">
    <property type="entry name" value="RT_dom"/>
</dbReference>
<dbReference type="PROSITE" id="PS50878">
    <property type="entry name" value="RT_POL"/>
    <property type="match status" value="1"/>
</dbReference>
<dbReference type="CDD" id="cd01651">
    <property type="entry name" value="RT_G2_intron"/>
    <property type="match status" value="1"/>
</dbReference>
<dbReference type="Pfam" id="PF00078">
    <property type="entry name" value="RVT_1"/>
    <property type="match status" value="1"/>
</dbReference>
<comment type="caution">
    <text evidence="2">The sequence shown here is derived from an EMBL/GenBank/DDBJ whole genome shotgun (WGS) entry which is preliminary data.</text>
</comment>
<dbReference type="NCBIfam" id="TIGR04416">
    <property type="entry name" value="group_II_RT_mat"/>
    <property type="match status" value="1"/>
</dbReference>
<keyword evidence="2" id="KW-0695">RNA-directed DNA polymerase</keyword>
<evidence type="ECO:0000256" key="1">
    <source>
        <dbReference type="ARBA" id="ARBA00034120"/>
    </source>
</evidence>
<keyword evidence="2" id="KW-0808">Transferase</keyword>
<dbReference type="AlphaFoldDB" id="A0A5X0Z9R4"/>
<dbReference type="SUPFAM" id="SSF56672">
    <property type="entry name" value="DNA/RNA polymerases"/>
    <property type="match status" value="1"/>
</dbReference>
<sequence length="443" mass="51546">MTVLSNDGKSWSTKLERIGEKSACDRSTVFNNLGHLIDHDMLKEQFRRLGGNKAVGVDRVTKAEWGEELDENIGSLLHRIRKGTYTPLPAKITEIPKEDGSNRPLAISCVEDKVVQLAVSTILNRIYEPLFLPCSYGFRPGLNCHMALQDLQQQTFRNWNGAVVEIDIRKYFNRIPHGKLMELLRKKISDRRFLRLIEVLITAPVLDKGKTLSNEIGCPQGSILSPILANIYLHHAIDEWFAEISASHIRGRAGMVRYADDIVFTFEHLHEAKRFYSVLPKRLSRFGLELHEDKSQLIVVGHMAAMRANQRGERLRTFNFLGFTCYWGKTRKGYWRLKFTSRKDRFAAKLKGLRNFLWKNLSANRRQTLNTVIRVVRGWINYHGISDNKRRVGQFIYQSKRIIYRWFNRKGGHRRMTWGKLDLILKVLGYPSLWKTRSMFQSR</sequence>
<name>A0A5X0Z9R4_SALEB</name>
<comment type="similarity">
    <text evidence="1">Belongs to the bacterial reverse transcriptase family.</text>
</comment>
<evidence type="ECO:0000313" key="2">
    <source>
        <dbReference type="EMBL" id="EBY8643214.1"/>
    </source>
</evidence>
<reference evidence="2" key="1">
    <citation type="submission" date="2018-09" db="EMBL/GenBank/DDBJ databases">
        <authorList>
            <person name="Ashton P.M."/>
            <person name="Dallman T."/>
            <person name="Nair S."/>
            <person name="De Pinna E."/>
            <person name="Peters T."/>
            <person name="Grant K."/>
        </authorList>
    </citation>
    <scope>NUCLEOTIDE SEQUENCE</scope>
    <source>
        <strain evidence="2">140692</strain>
    </source>
</reference>